<dbReference type="GO" id="GO:0140662">
    <property type="term" value="F:ATP-dependent protein folding chaperone"/>
    <property type="evidence" value="ECO:0007669"/>
    <property type="project" value="InterPro"/>
</dbReference>
<dbReference type="EMBL" id="RDQH01000327">
    <property type="protein sequence ID" value="RXI08097.1"/>
    <property type="molecule type" value="Genomic_DNA"/>
</dbReference>
<comment type="similarity">
    <text evidence="1">Belongs to the heat shock protein 70 family.</text>
</comment>
<comment type="caution">
    <text evidence="5">The sequence shown here is derived from an EMBL/GenBank/DDBJ whole genome shotgun (WGS) entry which is preliminary data.</text>
</comment>
<feature type="region of interest" description="Disordered" evidence="4">
    <location>
        <begin position="1"/>
        <end position="21"/>
    </location>
</feature>
<keyword evidence="2" id="KW-0547">Nucleotide-binding</keyword>
<dbReference type="PRINTS" id="PR00301">
    <property type="entry name" value="HEATSHOCK70"/>
</dbReference>
<proteinExistence type="inferred from homology"/>
<protein>
    <submittedName>
        <fullName evidence="5">Uncharacterized protein</fullName>
    </submittedName>
</protein>
<dbReference type="PANTHER" id="PTHR19375">
    <property type="entry name" value="HEAT SHOCK PROTEIN 70KDA"/>
    <property type="match status" value="1"/>
</dbReference>
<keyword evidence="3" id="KW-0067">ATP-binding</keyword>
<dbReference type="InterPro" id="IPR013126">
    <property type="entry name" value="Hsp_70_fam"/>
</dbReference>
<gene>
    <name evidence="5" type="ORF">DVH24_014663</name>
</gene>
<evidence type="ECO:0000313" key="6">
    <source>
        <dbReference type="Proteomes" id="UP000290289"/>
    </source>
</evidence>
<dbReference type="FunFam" id="3.30.420.40:FF:000028">
    <property type="entry name" value="heat shock 70 kDa protein-like"/>
    <property type="match status" value="1"/>
</dbReference>
<name>A0A498KKU4_MALDO</name>
<dbReference type="AlphaFoldDB" id="A0A498KKU4"/>
<dbReference type="Proteomes" id="UP000290289">
    <property type="component" value="Chromosome 1"/>
</dbReference>
<dbReference type="Pfam" id="PF00012">
    <property type="entry name" value="HSP70"/>
    <property type="match status" value="1"/>
</dbReference>
<keyword evidence="6" id="KW-1185">Reference proteome</keyword>
<evidence type="ECO:0000313" key="5">
    <source>
        <dbReference type="EMBL" id="RXI08097.1"/>
    </source>
</evidence>
<evidence type="ECO:0000256" key="4">
    <source>
        <dbReference type="SAM" id="MobiDB-lite"/>
    </source>
</evidence>
<dbReference type="SUPFAM" id="SSF53067">
    <property type="entry name" value="Actin-like ATPase domain"/>
    <property type="match status" value="1"/>
</dbReference>
<dbReference type="Gene3D" id="3.30.420.40">
    <property type="match status" value="1"/>
</dbReference>
<dbReference type="InterPro" id="IPR043129">
    <property type="entry name" value="ATPase_NBD"/>
</dbReference>
<reference evidence="5 6" key="1">
    <citation type="submission" date="2018-10" db="EMBL/GenBank/DDBJ databases">
        <title>A high-quality apple genome assembly.</title>
        <authorList>
            <person name="Hu J."/>
        </authorList>
    </citation>
    <scope>NUCLEOTIDE SEQUENCE [LARGE SCALE GENOMIC DNA]</scope>
    <source>
        <strain evidence="6">cv. HFTH1</strain>
        <tissue evidence="5">Young leaf</tissue>
    </source>
</reference>
<sequence>MTAQQHYHPRESLLPLPPSPWNFGAPRGHQNPALGFARRPGSGFGFGFDVQVQVVYEGRAYSCDSVWQHDRVEIIANDQGNRTTPSVGAFTDTESLIGDTAKNQVAMNPRPRLAPPQRLSSTRALCSAPPTLRRRRPL</sequence>
<evidence type="ECO:0000256" key="1">
    <source>
        <dbReference type="ARBA" id="ARBA00007381"/>
    </source>
</evidence>
<dbReference type="GO" id="GO:0005524">
    <property type="term" value="F:ATP binding"/>
    <property type="evidence" value="ECO:0007669"/>
    <property type="project" value="UniProtKB-KW"/>
</dbReference>
<organism evidence="5 6">
    <name type="scientific">Malus domestica</name>
    <name type="common">Apple</name>
    <name type="synonym">Pyrus malus</name>
    <dbReference type="NCBI Taxonomy" id="3750"/>
    <lineage>
        <taxon>Eukaryota</taxon>
        <taxon>Viridiplantae</taxon>
        <taxon>Streptophyta</taxon>
        <taxon>Embryophyta</taxon>
        <taxon>Tracheophyta</taxon>
        <taxon>Spermatophyta</taxon>
        <taxon>Magnoliopsida</taxon>
        <taxon>eudicotyledons</taxon>
        <taxon>Gunneridae</taxon>
        <taxon>Pentapetalae</taxon>
        <taxon>rosids</taxon>
        <taxon>fabids</taxon>
        <taxon>Rosales</taxon>
        <taxon>Rosaceae</taxon>
        <taxon>Amygdaloideae</taxon>
        <taxon>Maleae</taxon>
        <taxon>Malus</taxon>
    </lineage>
</organism>
<evidence type="ECO:0000256" key="2">
    <source>
        <dbReference type="ARBA" id="ARBA00022741"/>
    </source>
</evidence>
<accession>A0A498KKU4</accession>
<dbReference type="STRING" id="3750.A0A498KKU4"/>
<evidence type="ECO:0000256" key="3">
    <source>
        <dbReference type="ARBA" id="ARBA00022840"/>
    </source>
</evidence>